<dbReference type="Pfam" id="PF00535">
    <property type="entry name" value="Glycos_transf_2"/>
    <property type="match status" value="1"/>
</dbReference>
<dbReference type="SUPFAM" id="SSF53448">
    <property type="entry name" value="Nucleotide-diphospho-sugar transferases"/>
    <property type="match status" value="1"/>
</dbReference>
<keyword evidence="2 4" id="KW-0808">Transferase</keyword>
<accession>A0ABS8G178</accession>
<dbReference type="CDD" id="cd00761">
    <property type="entry name" value="Glyco_tranf_GTA_type"/>
    <property type="match status" value="1"/>
</dbReference>
<keyword evidence="5" id="KW-1185">Reference proteome</keyword>
<protein>
    <submittedName>
        <fullName evidence="4">Glycosyltransferase</fullName>
        <ecNumber evidence="4">2.4.-.-</ecNumber>
    </submittedName>
</protein>
<dbReference type="GO" id="GO:0016757">
    <property type="term" value="F:glycosyltransferase activity"/>
    <property type="evidence" value="ECO:0007669"/>
    <property type="project" value="UniProtKB-KW"/>
</dbReference>
<evidence type="ECO:0000256" key="1">
    <source>
        <dbReference type="ARBA" id="ARBA00022676"/>
    </source>
</evidence>
<organism evidence="4 5">
    <name type="scientific">Ruminococcus turbiniformis</name>
    <dbReference type="NCBI Taxonomy" id="2881258"/>
    <lineage>
        <taxon>Bacteria</taxon>
        <taxon>Bacillati</taxon>
        <taxon>Bacillota</taxon>
        <taxon>Clostridia</taxon>
        <taxon>Eubacteriales</taxon>
        <taxon>Oscillospiraceae</taxon>
        <taxon>Ruminococcus</taxon>
    </lineage>
</organism>
<gene>
    <name evidence="4" type="ORF">LKD70_16845</name>
</gene>
<proteinExistence type="predicted"/>
<sequence>MREVKVSIIVPVYKVEKFLDRCIRSLTNQTYQNLEIILVDDGSPDHCGERCDDWANREERIISVHKKNGGLSDARNYGVHFATGDYIMFVDSDDYVANNIVEILLSEIYKYDASMACCNYLKTSEDSADFDKFVEEEYVLSGREACLSMMDQFYFLTTAWASLIRSDIVAKYEFPAGRNQEDEATTYKYYYASPKVAVTTAKLYGYYQNPNSIMNSHPERNARELLMAYSERMHFFEMHGEIELKERTLSLYARCLISALNMGYVEHNLETKKVLFTAFKNKSEKVKFKLFLAVYLIFGKRVLSIYKV</sequence>
<name>A0ABS8G178_9FIRM</name>
<dbReference type="PANTHER" id="PTHR22916:SF51">
    <property type="entry name" value="GLYCOSYLTRANSFERASE EPSH-RELATED"/>
    <property type="match status" value="1"/>
</dbReference>
<dbReference type="InterPro" id="IPR001173">
    <property type="entry name" value="Glyco_trans_2-like"/>
</dbReference>
<dbReference type="Gene3D" id="3.90.550.10">
    <property type="entry name" value="Spore Coat Polysaccharide Biosynthesis Protein SpsA, Chain A"/>
    <property type="match status" value="1"/>
</dbReference>
<evidence type="ECO:0000256" key="2">
    <source>
        <dbReference type="ARBA" id="ARBA00022679"/>
    </source>
</evidence>
<dbReference type="EC" id="2.4.-.-" evidence="4"/>
<dbReference type="PANTHER" id="PTHR22916">
    <property type="entry name" value="GLYCOSYLTRANSFERASE"/>
    <property type="match status" value="1"/>
</dbReference>
<keyword evidence="1 4" id="KW-0328">Glycosyltransferase</keyword>
<evidence type="ECO:0000259" key="3">
    <source>
        <dbReference type="Pfam" id="PF00535"/>
    </source>
</evidence>
<feature type="domain" description="Glycosyltransferase 2-like" evidence="3">
    <location>
        <begin position="7"/>
        <end position="130"/>
    </location>
</feature>
<dbReference type="EMBL" id="JAJEQX010000046">
    <property type="protein sequence ID" value="MCC2256060.1"/>
    <property type="molecule type" value="Genomic_DNA"/>
</dbReference>
<evidence type="ECO:0000313" key="5">
    <source>
        <dbReference type="Proteomes" id="UP001198151"/>
    </source>
</evidence>
<dbReference type="Proteomes" id="UP001198151">
    <property type="component" value="Unassembled WGS sequence"/>
</dbReference>
<reference evidence="4 5" key="1">
    <citation type="submission" date="2021-10" db="EMBL/GenBank/DDBJ databases">
        <title>Anaerobic single-cell dispensing facilitates the cultivation of human gut bacteria.</title>
        <authorList>
            <person name="Afrizal A."/>
        </authorList>
    </citation>
    <scope>NUCLEOTIDE SEQUENCE [LARGE SCALE GENOMIC DNA]</scope>
    <source>
        <strain evidence="4 5">CLA-AA-H200</strain>
    </source>
</reference>
<dbReference type="RefSeq" id="WP_227709038.1">
    <property type="nucleotide sequence ID" value="NZ_JAJEQX010000046.1"/>
</dbReference>
<comment type="caution">
    <text evidence="4">The sequence shown here is derived from an EMBL/GenBank/DDBJ whole genome shotgun (WGS) entry which is preliminary data.</text>
</comment>
<evidence type="ECO:0000313" key="4">
    <source>
        <dbReference type="EMBL" id="MCC2256060.1"/>
    </source>
</evidence>
<dbReference type="InterPro" id="IPR029044">
    <property type="entry name" value="Nucleotide-diphossugar_trans"/>
</dbReference>